<evidence type="ECO:0000313" key="2">
    <source>
        <dbReference type="Proteomes" id="UP000620262"/>
    </source>
</evidence>
<name>A0ABR9ITN8_RHIVS</name>
<gene>
    <name evidence="1" type="ORF">H4W29_003745</name>
</gene>
<accession>A0ABR9ITN8</accession>
<comment type="caution">
    <text evidence="1">The sequence shown here is derived from an EMBL/GenBank/DDBJ whole genome shotgun (WGS) entry which is preliminary data.</text>
</comment>
<dbReference type="Proteomes" id="UP000620262">
    <property type="component" value="Unassembled WGS sequence"/>
</dbReference>
<keyword evidence="2" id="KW-1185">Reference proteome</keyword>
<dbReference type="EMBL" id="JADBEC010000001">
    <property type="protein sequence ID" value="MBE1506564.1"/>
    <property type="molecule type" value="Genomic_DNA"/>
</dbReference>
<proteinExistence type="predicted"/>
<protein>
    <submittedName>
        <fullName evidence="1">Uncharacterized protein</fullName>
    </submittedName>
</protein>
<organism evidence="1 2">
    <name type="scientific">Rhizobium viscosum</name>
    <name type="common">Arthrobacter viscosus</name>
    <dbReference type="NCBI Taxonomy" id="1673"/>
    <lineage>
        <taxon>Bacteria</taxon>
        <taxon>Pseudomonadati</taxon>
        <taxon>Pseudomonadota</taxon>
        <taxon>Alphaproteobacteria</taxon>
        <taxon>Hyphomicrobiales</taxon>
        <taxon>Rhizobiaceae</taxon>
        <taxon>Rhizobium/Agrobacterium group</taxon>
        <taxon>Rhizobium</taxon>
    </lineage>
</organism>
<reference evidence="1 2" key="1">
    <citation type="submission" date="2020-10" db="EMBL/GenBank/DDBJ databases">
        <title>Sequencing the genomes of 1000 actinobacteria strains.</title>
        <authorList>
            <person name="Klenk H.-P."/>
        </authorList>
    </citation>
    <scope>NUCLEOTIDE SEQUENCE [LARGE SCALE GENOMIC DNA]</scope>
    <source>
        <strain evidence="1 2">DSM 7307</strain>
    </source>
</reference>
<sequence length="61" mass="7223">MERVEPADVEHDALTKVWSVTEFCTRHRIDGKEEKRLLQLFGVFATASELLHNARREPRFR</sequence>
<dbReference type="RefSeq" id="WP_192730252.1">
    <property type="nucleotide sequence ID" value="NZ_BAAAVL010000018.1"/>
</dbReference>
<evidence type="ECO:0000313" key="1">
    <source>
        <dbReference type="EMBL" id="MBE1506564.1"/>
    </source>
</evidence>